<proteinExistence type="predicted"/>
<name>A0ABV7XXI8_9FLAO</name>
<evidence type="ECO:0000313" key="1">
    <source>
        <dbReference type="EMBL" id="MFC3757592.1"/>
    </source>
</evidence>
<dbReference type="Proteomes" id="UP001595735">
    <property type="component" value="Unassembled WGS sequence"/>
</dbReference>
<dbReference type="PANTHER" id="PTHR32305">
    <property type="match status" value="1"/>
</dbReference>
<sequence length="329" mass="37048">MCHLGNARLSYAKNSAGALEIIDTNNYYTFGLNHIGGIKGQLGGYLNYKYNGKELQETGMYDYGARMYMPDIGRWGVVDPLAETSRGWSTYTYAYNNPIRFIDPDGREATGWIKDKRTGDIFWENNTNSQKEFNNNYKGKEASYSYASDKDDSNTYNLPNGSGSLTMNTWVENSTEDGIISPEISMTFSPSNKNSDSGWFQTFLSNTPDYDGSEASSVPGVIEERLDGENQREKNFTLAQYFDVPKSNTLKDAPRREYFGDKTDKNSPSAVKWDAQSSMIINSKASFTVKWGFTLFGTSGKDHKYNSPRIINPSKVTQNHKDAVQYLSK</sequence>
<dbReference type="RefSeq" id="WP_378170495.1">
    <property type="nucleotide sequence ID" value="NZ_JBHRYO010000002.1"/>
</dbReference>
<dbReference type="NCBIfam" id="TIGR03696">
    <property type="entry name" value="Rhs_assc_core"/>
    <property type="match status" value="1"/>
</dbReference>
<keyword evidence="2" id="KW-1185">Reference proteome</keyword>
<dbReference type="InterPro" id="IPR022385">
    <property type="entry name" value="Rhs_assc_core"/>
</dbReference>
<dbReference type="InterPro" id="IPR050708">
    <property type="entry name" value="T6SS_VgrG/RHS"/>
</dbReference>
<gene>
    <name evidence="1" type="ORF">ACFONJ_16560</name>
</gene>
<protein>
    <submittedName>
        <fullName evidence="1">RHS repeat-associated core domain-containing protein</fullName>
    </submittedName>
</protein>
<dbReference type="PANTHER" id="PTHR32305:SF15">
    <property type="entry name" value="PROTEIN RHSA-RELATED"/>
    <property type="match status" value="1"/>
</dbReference>
<reference evidence="2" key="1">
    <citation type="journal article" date="2019" name="Int. J. Syst. Evol. Microbiol.">
        <title>The Global Catalogue of Microorganisms (GCM) 10K type strain sequencing project: providing services to taxonomists for standard genome sequencing and annotation.</title>
        <authorList>
            <consortium name="The Broad Institute Genomics Platform"/>
            <consortium name="The Broad Institute Genome Sequencing Center for Infectious Disease"/>
            <person name="Wu L."/>
            <person name="Ma J."/>
        </authorList>
    </citation>
    <scope>NUCLEOTIDE SEQUENCE [LARGE SCALE GENOMIC DNA]</scope>
    <source>
        <strain evidence="2">CECT 7798</strain>
    </source>
</reference>
<dbReference type="EMBL" id="JBHRYO010000002">
    <property type="protein sequence ID" value="MFC3757592.1"/>
    <property type="molecule type" value="Genomic_DNA"/>
</dbReference>
<dbReference type="Gene3D" id="2.180.10.10">
    <property type="entry name" value="RHS repeat-associated core"/>
    <property type="match status" value="1"/>
</dbReference>
<organism evidence="1 2">
    <name type="scientific">Chryseobacterium tructae</name>
    <dbReference type="NCBI Taxonomy" id="1037380"/>
    <lineage>
        <taxon>Bacteria</taxon>
        <taxon>Pseudomonadati</taxon>
        <taxon>Bacteroidota</taxon>
        <taxon>Flavobacteriia</taxon>
        <taxon>Flavobacteriales</taxon>
        <taxon>Weeksellaceae</taxon>
        <taxon>Chryseobacterium group</taxon>
        <taxon>Chryseobacterium</taxon>
    </lineage>
</organism>
<evidence type="ECO:0000313" key="2">
    <source>
        <dbReference type="Proteomes" id="UP001595735"/>
    </source>
</evidence>
<accession>A0ABV7XXI8</accession>
<comment type="caution">
    <text evidence="1">The sequence shown here is derived from an EMBL/GenBank/DDBJ whole genome shotgun (WGS) entry which is preliminary data.</text>
</comment>